<dbReference type="InterPro" id="IPR016064">
    <property type="entry name" value="NAD/diacylglycerol_kinase_sf"/>
</dbReference>
<keyword evidence="4" id="KW-0547">Nucleotide-binding</keyword>
<protein>
    <submittedName>
        <fullName evidence="10">Diacylglycerol kinase family lipid kinase</fullName>
    </submittedName>
</protein>
<dbReference type="GO" id="GO:0005524">
    <property type="term" value="F:ATP binding"/>
    <property type="evidence" value="ECO:0007669"/>
    <property type="project" value="UniProtKB-KW"/>
</dbReference>
<keyword evidence="3" id="KW-0808">Transferase</keyword>
<comment type="similarity">
    <text evidence="2">Belongs to the diacylglycerol/lipid kinase family.</text>
</comment>
<evidence type="ECO:0000313" key="10">
    <source>
        <dbReference type="EMBL" id="TDA21794.1"/>
    </source>
</evidence>
<evidence type="ECO:0000256" key="3">
    <source>
        <dbReference type="ARBA" id="ARBA00022679"/>
    </source>
</evidence>
<organism evidence="10 11">
    <name type="scientific">Extibacter muris</name>
    <dbReference type="NCBI Taxonomy" id="1796622"/>
    <lineage>
        <taxon>Bacteria</taxon>
        <taxon>Bacillati</taxon>
        <taxon>Bacillota</taxon>
        <taxon>Clostridia</taxon>
        <taxon>Lachnospirales</taxon>
        <taxon>Lachnospiraceae</taxon>
        <taxon>Extibacter</taxon>
    </lineage>
</organism>
<dbReference type="Gene3D" id="3.40.50.10330">
    <property type="entry name" value="Probable inorganic polyphosphate/atp-NAD kinase, domain 1"/>
    <property type="match status" value="1"/>
</dbReference>
<dbReference type="InterPro" id="IPR005218">
    <property type="entry name" value="Diacylglycerol/lipid_kinase"/>
</dbReference>
<evidence type="ECO:0000256" key="1">
    <source>
        <dbReference type="ARBA" id="ARBA00001946"/>
    </source>
</evidence>
<keyword evidence="5 10" id="KW-0418">Kinase</keyword>
<evidence type="ECO:0000313" key="11">
    <source>
        <dbReference type="Proteomes" id="UP000295710"/>
    </source>
</evidence>
<dbReference type="PROSITE" id="PS50146">
    <property type="entry name" value="DAGK"/>
    <property type="match status" value="1"/>
</dbReference>
<sequence length="305" mass="33480">MYTFIVNPNARSGLGHKVWKDIERSLKESGADYQAYLTRYQRHATSIARELTCHRRPCTLIVLGGDGTVNEVMNGITDLSQVTFGYIPIGSSNDFARGLGLSTDPLTALGHILAPSKYTYINVGAMSYQGKRRRFAVSTGIGFDAGVCHQVVVSRLKVLLNKIGLGKLSYVGVALSLMMSLKPGKMTVTLDDSRKMEFESVYFAVAMNTRYEGGGFKFCPDADPSDGLLDVIVIANMSKLKALALLPTAFKGCHVRFKGIHIFTCRKADIVSRTPLPVHTDGEPIFLQRHICASLEPQKMKLILS</sequence>
<dbReference type="InterPro" id="IPR017438">
    <property type="entry name" value="ATP-NAD_kinase_N"/>
</dbReference>
<feature type="domain" description="DAGKc" evidence="9">
    <location>
        <begin position="1"/>
        <end position="130"/>
    </location>
</feature>
<evidence type="ECO:0000256" key="4">
    <source>
        <dbReference type="ARBA" id="ARBA00022741"/>
    </source>
</evidence>
<dbReference type="EMBL" id="SMMX01000006">
    <property type="protein sequence ID" value="TDA21794.1"/>
    <property type="molecule type" value="Genomic_DNA"/>
</dbReference>
<dbReference type="Pfam" id="PF00781">
    <property type="entry name" value="DAGK_cat"/>
    <property type="match status" value="1"/>
</dbReference>
<dbReference type="SMART" id="SM00046">
    <property type="entry name" value="DAGKc"/>
    <property type="match status" value="1"/>
</dbReference>
<comment type="caution">
    <text evidence="10">The sequence shown here is derived from an EMBL/GenBank/DDBJ whole genome shotgun (WGS) entry which is preliminary data.</text>
</comment>
<dbReference type="SUPFAM" id="SSF111331">
    <property type="entry name" value="NAD kinase/diacylglycerol kinase-like"/>
    <property type="match status" value="1"/>
</dbReference>
<evidence type="ECO:0000259" key="9">
    <source>
        <dbReference type="PROSITE" id="PS50146"/>
    </source>
</evidence>
<evidence type="ECO:0000256" key="2">
    <source>
        <dbReference type="ARBA" id="ARBA00005983"/>
    </source>
</evidence>
<dbReference type="InterPro" id="IPR050187">
    <property type="entry name" value="Lipid_Phosphate_FormReg"/>
</dbReference>
<dbReference type="RefSeq" id="WP_132277120.1">
    <property type="nucleotide sequence ID" value="NZ_JAOBST010000037.1"/>
</dbReference>
<keyword evidence="7" id="KW-0443">Lipid metabolism</keyword>
<dbReference type="PANTHER" id="PTHR12358">
    <property type="entry name" value="SPHINGOSINE KINASE"/>
    <property type="match status" value="1"/>
</dbReference>
<dbReference type="Proteomes" id="UP000295710">
    <property type="component" value="Unassembled WGS sequence"/>
</dbReference>
<accession>A0A4R4FDV9</accession>
<keyword evidence="6" id="KW-0067">ATP-binding</keyword>
<dbReference type="InterPro" id="IPR001206">
    <property type="entry name" value="Diacylglycerol_kinase_cat_dom"/>
</dbReference>
<dbReference type="InterPro" id="IPR045540">
    <property type="entry name" value="YegS/DAGK_C"/>
</dbReference>
<proteinExistence type="inferred from homology"/>
<evidence type="ECO:0000256" key="5">
    <source>
        <dbReference type="ARBA" id="ARBA00022777"/>
    </source>
</evidence>
<keyword evidence="11" id="KW-1185">Reference proteome</keyword>
<keyword evidence="7" id="KW-0444">Lipid biosynthesis</keyword>
<evidence type="ECO:0000256" key="7">
    <source>
        <dbReference type="ARBA" id="ARBA00023209"/>
    </source>
</evidence>
<reference evidence="10 11" key="1">
    <citation type="journal article" date="2016" name="Nat. Microbiol.">
        <title>The Mouse Intestinal Bacterial Collection (miBC) provides host-specific insight into cultured diversity and functional potential of the gut microbiota.</title>
        <authorList>
            <person name="Lagkouvardos I."/>
            <person name="Pukall R."/>
            <person name="Abt B."/>
            <person name="Foesel B.U."/>
            <person name="Meier-Kolthoff J.P."/>
            <person name="Kumar N."/>
            <person name="Bresciani A."/>
            <person name="Martinez I."/>
            <person name="Just S."/>
            <person name="Ziegler C."/>
            <person name="Brugiroux S."/>
            <person name="Garzetti D."/>
            <person name="Wenning M."/>
            <person name="Bui T.P."/>
            <person name="Wang J."/>
            <person name="Hugenholtz F."/>
            <person name="Plugge C.M."/>
            <person name="Peterson D.A."/>
            <person name="Hornef M.W."/>
            <person name="Baines J.F."/>
            <person name="Smidt H."/>
            <person name="Walter J."/>
            <person name="Kristiansen K."/>
            <person name="Nielsen H.B."/>
            <person name="Haller D."/>
            <person name="Overmann J."/>
            <person name="Stecher B."/>
            <person name="Clavel T."/>
        </authorList>
    </citation>
    <scope>NUCLEOTIDE SEQUENCE [LARGE SCALE GENOMIC DNA]</scope>
    <source>
        <strain evidence="10 11">DSM 28560</strain>
    </source>
</reference>
<dbReference type="GO" id="GO:0008654">
    <property type="term" value="P:phospholipid biosynthetic process"/>
    <property type="evidence" value="ECO:0007669"/>
    <property type="project" value="UniProtKB-KW"/>
</dbReference>
<evidence type="ECO:0000256" key="8">
    <source>
        <dbReference type="ARBA" id="ARBA00023264"/>
    </source>
</evidence>
<dbReference type="Pfam" id="PF19279">
    <property type="entry name" value="YegS_C"/>
    <property type="match status" value="1"/>
</dbReference>
<gene>
    <name evidence="10" type="ORF">E1963_08480</name>
</gene>
<dbReference type="Gene3D" id="2.60.200.40">
    <property type="match status" value="1"/>
</dbReference>
<name>A0A4R4FDV9_9FIRM</name>
<comment type="cofactor">
    <cofactor evidence="1">
        <name>Mg(2+)</name>
        <dbReference type="ChEBI" id="CHEBI:18420"/>
    </cofactor>
</comment>
<evidence type="ECO:0000256" key="6">
    <source>
        <dbReference type="ARBA" id="ARBA00022840"/>
    </source>
</evidence>
<dbReference type="AlphaFoldDB" id="A0A4R4FDV9"/>
<dbReference type="PANTHER" id="PTHR12358:SF54">
    <property type="entry name" value="SPHINGOSINE KINASE RELATED PROTEIN"/>
    <property type="match status" value="1"/>
</dbReference>
<keyword evidence="8" id="KW-1208">Phospholipid metabolism</keyword>
<dbReference type="GO" id="GO:0016301">
    <property type="term" value="F:kinase activity"/>
    <property type="evidence" value="ECO:0007669"/>
    <property type="project" value="UniProtKB-KW"/>
</dbReference>
<keyword evidence="7" id="KW-0594">Phospholipid biosynthesis</keyword>
<dbReference type="NCBIfam" id="TIGR00147">
    <property type="entry name" value="YegS/Rv2252/BmrU family lipid kinase"/>
    <property type="match status" value="1"/>
</dbReference>